<keyword evidence="4" id="KW-1185">Reference proteome</keyword>
<organism evidence="3 4">
    <name type="scientific">Mytilus coruscus</name>
    <name type="common">Sea mussel</name>
    <dbReference type="NCBI Taxonomy" id="42192"/>
    <lineage>
        <taxon>Eukaryota</taxon>
        <taxon>Metazoa</taxon>
        <taxon>Spiralia</taxon>
        <taxon>Lophotrochozoa</taxon>
        <taxon>Mollusca</taxon>
        <taxon>Bivalvia</taxon>
        <taxon>Autobranchia</taxon>
        <taxon>Pteriomorphia</taxon>
        <taxon>Mytilida</taxon>
        <taxon>Mytiloidea</taxon>
        <taxon>Mytilidae</taxon>
        <taxon>Mytilinae</taxon>
        <taxon>Mytilus</taxon>
    </lineage>
</organism>
<feature type="compositionally biased region" description="Polar residues" evidence="2">
    <location>
        <begin position="7"/>
        <end position="22"/>
    </location>
</feature>
<evidence type="ECO:0000256" key="2">
    <source>
        <dbReference type="SAM" id="MobiDB-lite"/>
    </source>
</evidence>
<dbReference type="EMBL" id="CACVKT020001498">
    <property type="protein sequence ID" value="CAC5368720.1"/>
    <property type="molecule type" value="Genomic_DNA"/>
</dbReference>
<keyword evidence="1" id="KW-0175">Coiled coil</keyword>
<accession>A0A6J8AIG7</accession>
<protein>
    <submittedName>
        <fullName evidence="3">Uncharacterized protein</fullName>
    </submittedName>
</protein>
<proteinExistence type="predicted"/>
<evidence type="ECO:0000313" key="4">
    <source>
        <dbReference type="Proteomes" id="UP000507470"/>
    </source>
</evidence>
<sequence length="270" mass="31314">MPRCKNKSSFAPQFARNYSSSDTDNDLSYCPTPKRISTMSSTSASPSHAAKTEKSVDDIFQILITIKDNQESTRKSLEQRMTNLEKNFTREIKENMDKLKSEITLEFAQVDNKIKELKTKMKDVEFKQTQNVNIENNANSVQPKLVFKNVQPIDNESEESLKVYANGLLRALELDFDVLKVERITAHLNRTAANPNQRPKPLIVSFVDETHRTNVLRNKRKLKHNENFSNIYIEQDHSRCERMQEANMRRIVKAIPDLEFKSGRIVQKEH</sequence>
<gene>
    <name evidence="3" type="ORF">MCOR_8190</name>
</gene>
<reference evidence="3 4" key="1">
    <citation type="submission" date="2020-06" db="EMBL/GenBank/DDBJ databases">
        <authorList>
            <person name="Li R."/>
            <person name="Bekaert M."/>
        </authorList>
    </citation>
    <scope>NUCLEOTIDE SEQUENCE [LARGE SCALE GENOMIC DNA]</scope>
    <source>
        <strain evidence="4">wild</strain>
    </source>
</reference>
<dbReference type="AlphaFoldDB" id="A0A6J8AIG7"/>
<evidence type="ECO:0000256" key="1">
    <source>
        <dbReference type="SAM" id="Coils"/>
    </source>
</evidence>
<name>A0A6J8AIG7_MYTCO</name>
<dbReference type="Proteomes" id="UP000507470">
    <property type="component" value="Unassembled WGS sequence"/>
</dbReference>
<feature type="compositionally biased region" description="Low complexity" evidence="2">
    <location>
        <begin position="37"/>
        <end position="49"/>
    </location>
</feature>
<dbReference type="OrthoDB" id="6107471at2759"/>
<feature type="region of interest" description="Disordered" evidence="2">
    <location>
        <begin position="1"/>
        <end position="51"/>
    </location>
</feature>
<feature type="coiled-coil region" evidence="1">
    <location>
        <begin position="67"/>
        <end position="127"/>
    </location>
</feature>
<evidence type="ECO:0000313" key="3">
    <source>
        <dbReference type="EMBL" id="CAC5368720.1"/>
    </source>
</evidence>